<feature type="region of interest" description="Disordered" evidence="1">
    <location>
        <begin position="1"/>
        <end position="81"/>
    </location>
</feature>
<name>A0A3P6AWG9_BRACM</name>
<evidence type="ECO:0000313" key="4">
    <source>
        <dbReference type="EMBL" id="CAG7894297.1"/>
    </source>
</evidence>
<feature type="compositionally biased region" description="Polar residues" evidence="1">
    <location>
        <begin position="538"/>
        <end position="550"/>
    </location>
</feature>
<evidence type="ECO:0000256" key="1">
    <source>
        <dbReference type="SAM" id="MobiDB-lite"/>
    </source>
</evidence>
<dbReference type="Pfam" id="PF07500">
    <property type="entry name" value="TFIIS_M"/>
    <property type="match status" value="1"/>
</dbReference>
<evidence type="ECO:0008006" key="6">
    <source>
        <dbReference type="Google" id="ProtNLM"/>
    </source>
</evidence>
<sequence length="556" mass="62978">MVLSRRFAQVSSDEEEEEVAATRSKGGKPRSPEEGKRRKRKTVKLYEDFEDDKETEEEEEEEEEEKPDDASPVGESVKVTGKGKGRRTHFLQFDYDGNKYNLEDPVLLVPEDKSQKPYVAIIKDITQTKDGSMMILGQWFYRPEEAEKKGGGNWLSSDTRELFYSFHRDEVPAESVMHRCVVYFVPAHKQLPKRKVNPGFVVRKVYDTVEKKLWKLTDKDYEDTKQHEIDLLVDKSMSRLGDLPDLEPEVLHADLESLLKAKRSSRKVNIPPPVDVRKEEDAFLKPETPGSAISSEYHSILQKFNSLTGDAHRDKCLAKLLEAVQNICYTAADEAKVASDLEQGEKDAKTENGALENPLKDESFLWPDAAVPPVCALELALHVSLASDYHKYNQRMRALVFNLKNTALLARRLLNGELEPAKILSMSPTELKEGLTAEETEKNEPDDAEKMQMTDARCSRCSQIKVGLRDIIQAGHGDRYQLECIACGHSWYASRDEVSTLTIDSEKPAQGTESEDVEKNLTSPREAEKKAKEDESLKTTNDSNVNNNPETTKKPK</sequence>
<dbReference type="Proteomes" id="UP000694005">
    <property type="component" value="Chromosome A02"/>
</dbReference>
<dbReference type="AlphaFoldDB" id="A0A3P6AWG9"/>
<dbReference type="EMBL" id="LR031573">
    <property type="protein sequence ID" value="VDC90040.1"/>
    <property type="molecule type" value="Genomic_DNA"/>
</dbReference>
<dbReference type="InterPro" id="IPR043151">
    <property type="entry name" value="BAH_sf"/>
</dbReference>
<dbReference type="Pfam" id="PF01426">
    <property type="entry name" value="BAH"/>
    <property type="match status" value="1"/>
</dbReference>
<dbReference type="PROSITE" id="PS51038">
    <property type="entry name" value="BAH"/>
    <property type="match status" value="1"/>
</dbReference>
<evidence type="ECO:0000259" key="3">
    <source>
        <dbReference type="PROSITE" id="PS51321"/>
    </source>
</evidence>
<feature type="domain" description="BAH" evidence="2">
    <location>
        <begin position="98"/>
        <end position="217"/>
    </location>
</feature>
<feature type="region of interest" description="Disordered" evidence="1">
    <location>
        <begin position="429"/>
        <end position="454"/>
    </location>
</feature>
<dbReference type="GO" id="GO:0003682">
    <property type="term" value="F:chromatin binding"/>
    <property type="evidence" value="ECO:0007669"/>
    <property type="project" value="InterPro"/>
</dbReference>
<dbReference type="Gene3D" id="1.10.472.30">
    <property type="entry name" value="Transcription elongation factor S-II, central domain"/>
    <property type="match status" value="1"/>
</dbReference>
<dbReference type="SMART" id="SM00439">
    <property type="entry name" value="BAH"/>
    <property type="match status" value="1"/>
</dbReference>
<feature type="compositionally biased region" description="Basic and acidic residues" evidence="1">
    <location>
        <begin position="525"/>
        <end position="537"/>
    </location>
</feature>
<dbReference type="SMART" id="SM00510">
    <property type="entry name" value="TFS2M"/>
    <property type="match status" value="1"/>
</dbReference>
<dbReference type="CDD" id="cd04713">
    <property type="entry name" value="BAH_plant_3"/>
    <property type="match status" value="1"/>
</dbReference>
<dbReference type="PROSITE" id="PS51321">
    <property type="entry name" value="TFIIS_CENTRAL"/>
    <property type="match status" value="1"/>
</dbReference>
<reference evidence="5" key="1">
    <citation type="submission" date="2018-11" db="EMBL/GenBank/DDBJ databases">
        <authorList>
            <consortium name="Genoscope - CEA"/>
            <person name="William W."/>
        </authorList>
    </citation>
    <scope>NUCLEOTIDE SEQUENCE</scope>
</reference>
<feature type="region of interest" description="Disordered" evidence="1">
    <location>
        <begin position="502"/>
        <end position="556"/>
    </location>
</feature>
<dbReference type="Gene3D" id="2.30.30.490">
    <property type="match status" value="1"/>
</dbReference>
<evidence type="ECO:0000259" key="2">
    <source>
        <dbReference type="PROSITE" id="PS51038"/>
    </source>
</evidence>
<dbReference type="InterPro" id="IPR001025">
    <property type="entry name" value="BAH_dom"/>
</dbReference>
<feature type="domain" description="TFIIS central" evidence="3">
    <location>
        <begin position="312"/>
        <end position="459"/>
    </location>
</feature>
<dbReference type="GO" id="GO:0006351">
    <property type="term" value="P:DNA-templated transcription"/>
    <property type="evidence" value="ECO:0007669"/>
    <property type="project" value="InterPro"/>
</dbReference>
<evidence type="ECO:0000313" key="5">
    <source>
        <dbReference type="EMBL" id="VDC90040.1"/>
    </source>
</evidence>
<protein>
    <recommendedName>
        <fullName evidence="6">BAH domain-containing protein</fullName>
    </recommendedName>
</protein>
<feature type="compositionally biased region" description="Acidic residues" evidence="1">
    <location>
        <begin position="48"/>
        <end position="67"/>
    </location>
</feature>
<dbReference type="EMBL" id="LS974618">
    <property type="protein sequence ID" value="CAG7894297.1"/>
    <property type="molecule type" value="Genomic_DNA"/>
</dbReference>
<dbReference type="SUPFAM" id="SSF46942">
    <property type="entry name" value="Elongation factor TFIIS domain 2"/>
    <property type="match status" value="1"/>
</dbReference>
<dbReference type="PANTHER" id="PTHR46871:SF1">
    <property type="entry name" value="BROMO-ADJACENT HOMOLOGY (BAH) DOMAIN-CONTAINING PROTEIN"/>
    <property type="match status" value="1"/>
</dbReference>
<dbReference type="InterPro" id="IPR003618">
    <property type="entry name" value="TFIIS_cen_dom"/>
</dbReference>
<dbReference type="Gramene" id="A02p32490.2_BraZ1">
    <property type="protein sequence ID" value="A02p32490.2_BraZ1.CDS"/>
    <property type="gene ID" value="A02g32490.2_BraZ1"/>
</dbReference>
<feature type="compositionally biased region" description="Basic and acidic residues" evidence="1">
    <location>
        <begin position="430"/>
        <end position="452"/>
    </location>
</feature>
<organism evidence="5">
    <name type="scientific">Brassica campestris</name>
    <name type="common">Field mustard</name>
    <dbReference type="NCBI Taxonomy" id="3711"/>
    <lineage>
        <taxon>Eukaryota</taxon>
        <taxon>Viridiplantae</taxon>
        <taxon>Streptophyta</taxon>
        <taxon>Embryophyta</taxon>
        <taxon>Tracheophyta</taxon>
        <taxon>Spermatophyta</taxon>
        <taxon>Magnoliopsida</taxon>
        <taxon>eudicotyledons</taxon>
        <taxon>Gunneridae</taxon>
        <taxon>Pentapetalae</taxon>
        <taxon>rosids</taxon>
        <taxon>malvids</taxon>
        <taxon>Brassicales</taxon>
        <taxon>Brassicaceae</taxon>
        <taxon>Brassiceae</taxon>
        <taxon>Brassica</taxon>
    </lineage>
</organism>
<accession>A0A3P6AWG9</accession>
<proteinExistence type="predicted"/>
<dbReference type="InterPro" id="IPR036575">
    <property type="entry name" value="TFIIS_cen_dom_sf"/>
</dbReference>
<dbReference type="PANTHER" id="PTHR46871">
    <property type="entry name" value="BROMO-ADJACENT HOMOLOGY (BAH) DOMAIN-CONTAINING PROTEIN"/>
    <property type="match status" value="1"/>
</dbReference>
<gene>
    <name evidence="5" type="ORF">BRAA02T07622Z</name>
    <name evidence="4" type="ORF">BRAPAZ1V2_A02P32490.2</name>
</gene>